<dbReference type="Proteomes" id="UP001642409">
    <property type="component" value="Unassembled WGS sequence"/>
</dbReference>
<name>A0AA86Q4M3_9EUKA</name>
<reference evidence="1" key="1">
    <citation type="submission" date="2023-06" db="EMBL/GenBank/DDBJ databases">
        <authorList>
            <person name="Kurt Z."/>
        </authorList>
    </citation>
    <scope>NUCLEOTIDE SEQUENCE</scope>
</reference>
<evidence type="ECO:0000313" key="3">
    <source>
        <dbReference type="Proteomes" id="UP001642409"/>
    </source>
</evidence>
<proteinExistence type="predicted"/>
<keyword evidence="3" id="KW-1185">Reference proteome</keyword>
<reference evidence="2 3" key="2">
    <citation type="submission" date="2024-07" db="EMBL/GenBank/DDBJ databases">
        <authorList>
            <person name="Akdeniz Z."/>
        </authorList>
    </citation>
    <scope>NUCLEOTIDE SEQUENCE [LARGE SCALE GENOMIC DNA]</scope>
</reference>
<comment type="caution">
    <text evidence="1">The sequence shown here is derived from an EMBL/GenBank/DDBJ whole genome shotgun (WGS) entry which is preliminary data.</text>
</comment>
<protein>
    <submittedName>
        <fullName evidence="1">Uncharacterized protein</fullName>
    </submittedName>
</protein>
<gene>
    <name evidence="1" type="ORF">HINF_LOCUS39904</name>
    <name evidence="2" type="ORF">HINF_LOCUS7077</name>
</gene>
<dbReference type="EMBL" id="CAXDID020000014">
    <property type="protein sequence ID" value="CAL5982305.1"/>
    <property type="molecule type" value="Genomic_DNA"/>
</dbReference>
<dbReference type="EMBL" id="CATOUU010000831">
    <property type="protein sequence ID" value="CAI9952259.1"/>
    <property type="molecule type" value="Genomic_DNA"/>
</dbReference>
<evidence type="ECO:0000313" key="2">
    <source>
        <dbReference type="EMBL" id="CAL5982305.1"/>
    </source>
</evidence>
<accession>A0AA86Q4M3</accession>
<evidence type="ECO:0000313" key="1">
    <source>
        <dbReference type="EMBL" id="CAI9952259.1"/>
    </source>
</evidence>
<sequence>MSIEQYLNEILKTTDVVQLTHLKNQLNQNFSKEQLLQNMFELSSSHHQFALISYTNPEMLTLQDIEFIYSKQPFSVPIATKLAQLISQALLNNVDLFSQFSQFILQAQDSFSTQIEMQLCYISKNKAANQVLNQFCQAALLKPFQANVQWLETKNIQIQFIQRVSPEILQNIGQSISLVLNPQFSLIISELFNNLIYRVELKSDPVAVEFVQTSLWYLCDQKDQIAALPYDKLKIAIEFVSFLFTTLVNKKQMTVQIMIHCQPFIEMFINHESHYIFLQLLAMLQKFYDQRIFFTIYVLNFQKINKTTRVVQDYVFEEMFENMSQQCKLNCAEQLQFCETISYFNNQVLKRCLYFVNKQIIKPVLLGGESTSESYQYLQEDYQYNSVVVWQDWFAILKQEILSVVMKMTNIFPNDCVQFCIAIVQEMWATIYQVQNRIAMQNDEYLMLDAYCSFIEEVSITVIKLILNENEYIKTRMLNLEQLNLLFQFIYNSSIITEIDQNICLYRHITCCSEVLKFLQKFNQSVIQTQQANKTKKKLNDSQCQEQLFEQYKPLLKPIVTLAFQTLINCIDYRCNKLNEQDMSGELYTQLSQDTLALRRSVVTRLTTYFSCPYLVMLYFSDNEMKFSQEALFSLLGMLNELEKTNRITEKEIISVSLAKINALLTIQMLNLSNNADQMAYVNQTLGQILETQICYFSQLNNITSVASFLQYFNVCLDQSNSFSQQIITSSSIAVKRQLKFKLNEAQQIIVKLFNTISDDSVHNQILQLVNIYKGLFALVVSSIQQQQCMSPEFVFQCNPLKINLMLQQNQHLQIDIDEPQQFITEYQYILEWLDSIFEQLLLILFQCGEIHFVLSTIYESGALLINYQKLLSSALFKYVDFQQHQQQIMALSLKYLQLYQVNDVYTKLIKNFNINPILQLLNTQNQIELIQQVQSQILVARSDLTTEQMEQISSAVYTIGLRSWCDCYCRSAFDSKKNQFEEQFIQNIDSNVLEQITKVYITFEQDLKCIQTILPIIVGISTKQIKCSSLVCSLVLSLAQNANQITIRELLHNVLINIWGDQVKEGYFDDIVIEQYFHVLSHYLHDTTNINNKILVIYYYSLIQHHITPVLGIYGLE</sequence>
<organism evidence="1">
    <name type="scientific">Hexamita inflata</name>
    <dbReference type="NCBI Taxonomy" id="28002"/>
    <lineage>
        <taxon>Eukaryota</taxon>
        <taxon>Metamonada</taxon>
        <taxon>Diplomonadida</taxon>
        <taxon>Hexamitidae</taxon>
        <taxon>Hexamitinae</taxon>
        <taxon>Hexamita</taxon>
    </lineage>
</organism>
<dbReference type="AlphaFoldDB" id="A0AA86Q4M3"/>